<evidence type="ECO:0000313" key="3">
    <source>
        <dbReference type="EMBL" id="KAK8776858.1"/>
    </source>
</evidence>
<organism evidence="3 4">
    <name type="scientific">Amblyomma americanum</name>
    <name type="common">Lone star tick</name>
    <dbReference type="NCBI Taxonomy" id="6943"/>
    <lineage>
        <taxon>Eukaryota</taxon>
        <taxon>Metazoa</taxon>
        <taxon>Ecdysozoa</taxon>
        <taxon>Arthropoda</taxon>
        <taxon>Chelicerata</taxon>
        <taxon>Arachnida</taxon>
        <taxon>Acari</taxon>
        <taxon>Parasitiformes</taxon>
        <taxon>Ixodida</taxon>
        <taxon>Ixodoidea</taxon>
        <taxon>Ixodidae</taxon>
        <taxon>Amblyomminae</taxon>
        <taxon>Amblyomma</taxon>
    </lineage>
</organism>
<keyword evidence="2" id="KW-1133">Transmembrane helix</keyword>
<feature type="compositionally biased region" description="Polar residues" evidence="1">
    <location>
        <begin position="35"/>
        <end position="50"/>
    </location>
</feature>
<feature type="transmembrane region" description="Helical" evidence="2">
    <location>
        <begin position="111"/>
        <end position="132"/>
    </location>
</feature>
<feature type="compositionally biased region" description="Polar residues" evidence="1">
    <location>
        <begin position="1"/>
        <end position="11"/>
    </location>
</feature>
<feature type="region of interest" description="Disordered" evidence="1">
    <location>
        <begin position="1"/>
        <end position="50"/>
    </location>
</feature>
<name>A0AAQ4EQK2_AMBAM</name>
<reference evidence="3 4" key="1">
    <citation type="journal article" date="2023" name="Arcadia Sci">
        <title>De novo assembly of a long-read Amblyomma americanum tick genome.</title>
        <authorList>
            <person name="Chou S."/>
            <person name="Poskanzer K.E."/>
            <person name="Rollins M."/>
            <person name="Thuy-Boun P.S."/>
        </authorList>
    </citation>
    <scope>NUCLEOTIDE SEQUENCE [LARGE SCALE GENOMIC DNA]</scope>
    <source>
        <strain evidence="3">F_SG_1</strain>
        <tissue evidence="3">Salivary glands</tissue>
    </source>
</reference>
<evidence type="ECO:0000256" key="2">
    <source>
        <dbReference type="SAM" id="Phobius"/>
    </source>
</evidence>
<evidence type="ECO:0000313" key="4">
    <source>
        <dbReference type="Proteomes" id="UP001321473"/>
    </source>
</evidence>
<keyword evidence="2" id="KW-0812">Transmembrane</keyword>
<comment type="caution">
    <text evidence="3">The sequence shown here is derived from an EMBL/GenBank/DDBJ whole genome shotgun (WGS) entry which is preliminary data.</text>
</comment>
<accession>A0AAQ4EQK2</accession>
<feature type="transmembrane region" description="Helical" evidence="2">
    <location>
        <begin position="68"/>
        <end position="90"/>
    </location>
</feature>
<protein>
    <recommendedName>
        <fullName evidence="5">Tetraspanin</fullName>
    </recommendedName>
</protein>
<keyword evidence="4" id="KW-1185">Reference proteome</keyword>
<evidence type="ECO:0000256" key="1">
    <source>
        <dbReference type="SAM" id="MobiDB-lite"/>
    </source>
</evidence>
<evidence type="ECO:0008006" key="5">
    <source>
        <dbReference type="Google" id="ProtNLM"/>
    </source>
</evidence>
<keyword evidence="2" id="KW-0472">Membrane</keyword>
<dbReference type="AlphaFoldDB" id="A0AAQ4EQK2"/>
<proteinExistence type="predicted"/>
<gene>
    <name evidence="3" type="ORF">V5799_029799</name>
</gene>
<dbReference type="EMBL" id="JARKHS020012492">
    <property type="protein sequence ID" value="KAK8776858.1"/>
    <property type="molecule type" value="Genomic_DNA"/>
</dbReference>
<dbReference type="Proteomes" id="UP001321473">
    <property type="component" value="Unassembled WGS sequence"/>
</dbReference>
<feature type="transmembrane region" description="Helical" evidence="2">
    <location>
        <begin position="152"/>
        <end position="172"/>
    </location>
</feature>
<sequence>MPVFPTISSKEQTSKEAASGGDQIPSGSLDKGGKQQPTSQSSGKVDTTKLSRSLSSTVQLNIGVKKRALLVAVNLTTMLASLIVTWHALYSYMFRSSQPYSFWFSLVSKSFLFTLLLHLDVFIVLFSGFFGLGSGTGFVGALRENVSLLKLYQAFIGVIAIILAAIAGVALVQASLRCFGFSVESFRDWHHNDYYRCDLGNPSWERCSVPASCCKTGNSSEESAKDVNMNCAHGVLLKSDQAAWDVVYTRSCVDACHT</sequence>